<feature type="non-terminal residue" evidence="2">
    <location>
        <position position="316"/>
    </location>
</feature>
<feature type="domain" description="Cobalamin-independent methionine synthase MetE C-terminal/archaeal" evidence="1">
    <location>
        <begin position="13"/>
        <end position="304"/>
    </location>
</feature>
<dbReference type="Gene3D" id="3.20.20.210">
    <property type="match status" value="1"/>
</dbReference>
<organism evidence="2">
    <name type="scientific">marine metagenome</name>
    <dbReference type="NCBI Taxonomy" id="408172"/>
    <lineage>
        <taxon>unclassified sequences</taxon>
        <taxon>metagenomes</taxon>
        <taxon>ecological metagenomes</taxon>
    </lineage>
</organism>
<evidence type="ECO:0000259" key="1">
    <source>
        <dbReference type="Pfam" id="PF01717"/>
    </source>
</evidence>
<dbReference type="Pfam" id="PF01717">
    <property type="entry name" value="Meth_synt_2"/>
    <property type="match status" value="1"/>
</dbReference>
<dbReference type="PANTHER" id="PTHR43844">
    <property type="entry name" value="METHIONINE SYNTHASE"/>
    <property type="match status" value="1"/>
</dbReference>
<name>A0A382NP75_9ZZZZ</name>
<sequence>MSNACPICRADHIGSLLRPKELREAYKNLVSGKIDGAQFKDAQDKSIRDAITMQESAGLGAVTDGEFRRRSWFAGFVDAVDGLIHKDTEFNFIEEGEASVSVPVPHAEASIKRTGSITTDEFSYANSVAVNRVKITMPAPSVIHFFRGPDGMDRTVYPEDETYWSDLVAVYQEEIQALGELGLSYLQLDEVPMALFCDEKVRTRLAEWGWDWQSLFDNYIERVNQVLDSRPANMKAGMHLCRGNFRGKWIGTGGYEIVAERLFNEVNVDQFLLEYDSERAGDFAPLRFLPEDKSVVLGMVSTKTAELEDENDLYRR</sequence>
<dbReference type="PANTHER" id="PTHR43844:SF1">
    <property type="entry name" value="METHIONINE SYNTHASE"/>
    <property type="match status" value="1"/>
</dbReference>
<dbReference type="GO" id="GO:0009086">
    <property type="term" value="P:methionine biosynthetic process"/>
    <property type="evidence" value="ECO:0007669"/>
    <property type="project" value="InterPro"/>
</dbReference>
<dbReference type="SUPFAM" id="SSF51726">
    <property type="entry name" value="UROD/MetE-like"/>
    <property type="match status" value="1"/>
</dbReference>
<reference evidence="2" key="1">
    <citation type="submission" date="2018-05" db="EMBL/GenBank/DDBJ databases">
        <authorList>
            <person name="Lanie J.A."/>
            <person name="Ng W.-L."/>
            <person name="Kazmierczak K.M."/>
            <person name="Andrzejewski T.M."/>
            <person name="Davidsen T.M."/>
            <person name="Wayne K.J."/>
            <person name="Tettelin H."/>
            <person name="Glass J.I."/>
            <person name="Rusch D."/>
            <person name="Podicherti R."/>
            <person name="Tsui H.-C.T."/>
            <person name="Winkler M.E."/>
        </authorList>
    </citation>
    <scope>NUCLEOTIDE SEQUENCE</scope>
</reference>
<dbReference type="EMBL" id="UINC01101845">
    <property type="protein sequence ID" value="SVC62993.1"/>
    <property type="molecule type" value="Genomic_DNA"/>
</dbReference>
<accession>A0A382NP75</accession>
<dbReference type="InterPro" id="IPR038071">
    <property type="entry name" value="UROD/MetE-like_sf"/>
</dbReference>
<dbReference type="AlphaFoldDB" id="A0A382NP75"/>
<dbReference type="GO" id="GO:0003871">
    <property type="term" value="F:5-methyltetrahydropteroyltriglutamate-homocysteine S-methyltransferase activity"/>
    <property type="evidence" value="ECO:0007669"/>
    <property type="project" value="InterPro"/>
</dbReference>
<proteinExistence type="predicted"/>
<dbReference type="GO" id="GO:0008270">
    <property type="term" value="F:zinc ion binding"/>
    <property type="evidence" value="ECO:0007669"/>
    <property type="project" value="InterPro"/>
</dbReference>
<evidence type="ECO:0000313" key="2">
    <source>
        <dbReference type="EMBL" id="SVC62993.1"/>
    </source>
</evidence>
<dbReference type="InterPro" id="IPR002629">
    <property type="entry name" value="Met_Synth_C/arc"/>
</dbReference>
<gene>
    <name evidence="2" type="ORF">METZ01_LOCUS315847</name>
</gene>
<protein>
    <recommendedName>
        <fullName evidence="1">Cobalamin-independent methionine synthase MetE C-terminal/archaeal domain-containing protein</fullName>
    </recommendedName>
</protein>
<dbReference type="CDD" id="cd03311">
    <property type="entry name" value="CIMS_C_terminal_like"/>
    <property type="match status" value="1"/>
</dbReference>